<dbReference type="Pfam" id="PF04355">
    <property type="entry name" value="BamE"/>
    <property type="match status" value="1"/>
</dbReference>
<dbReference type="GO" id="GO:0043165">
    <property type="term" value="P:Gram-negative-bacterium-type cell outer membrane assembly"/>
    <property type="evidence" value="ECO:0007669"/>
    <property type="project" value="UniProtKB-UniRule"/>
</dbReference>
<comment type="function">
    <text evidence="4">Part of the outer membrane protein assembly complex, which is involved in assembly and insertion of beta-barrel proteins into the outer membrane.</text>
</comment>
<keyword evidence="3 4" id="KW-0998">Cell outer membrane</keyword>
<keyword evidence="4" id="KW-0449">Lipoprotein</keyword>
<keyword evidence="1 4" id="KW-0732">Signal</keyword>
<keyword evidence="7" id="KW-1185">Reference proteome</keyword>
<evidence type="ECO:0000256" key="3">
    <source>
        <dbReference type="ARBA" id="ARBA00023237"/>
    </source>
</evidence>
<dbReference type="Proteomes" id="UP000434044">
    <property type="component" value="Unassembled WGS sequence"/>
</dbReference>
<evidence type="ECO:0000259" key="5">
    <source>
        <dbReference type="Pfam" id="PF04355"/>
    </source>
</evidence>
<dbReference type="OrthoDB" id="9808250at2"/>
<evidence type="ECO:0000313" key="7">
    <source>
        <dbReference type="Proteomes" id="UP000434044"/>
    </source>
</evidence>
<dbReference type="PROSITE" id="PS51257">
    <property type="entry name" value="PROKAR_LIPOPROTEIN"/>
    <property type="match status" value="1"/>
</dbReference>
<comment type="subcellular location">
    <subcellularLocation>
        <location evidence="4">Cell outer membrane</location>
        <topology evidence="4">Lipid-anchor</topology>
    </subcellularLocation>
</comment>
<organism evidence="6 7">
    <name type="scientific">Allochromatium palmeri</name>
    <dbReference type="NCBI Taxonomy" id="231048"/>
    <lineage>
        <taxon>Bacteria</taxon>
        <taxon>Pseudomonadati</taxon>
        <taxon>Pseudomonadota</taxon>
        <taxon>Gammaproteobacteria</taxon>
        <taxon>Chromatiales</taxon>
        <taxon>Chromatiaceae</taxon>
        <taxon>Allochromatium</taxon>
    </lineage>
</organism>
<dbReference type="AlphaFoldDB" id="A0A6N8ECP0"/>
<dbReference type="InterPro" id="IPR007450">
    <property type="entry name" value="BamE_dom"/>
</dbReference>
<comment type="similarity">
    <text evidence="4">Belongs to the BamE family.</text>
</comment>
<evidence type="ECO:0000256" key="2">
    <source>
        <dbReference type="ARBA" id="ARBA00023136"/>
    </source>
</evidence>
<dbReference type="InterPro" id="IPR037873">
    <property type="entry name" value="BamE-like"/>
</dbReference>
<reference evidence="6 7" key="1">
    <citation type="submission" date="2019-11" db="EMBL/GenBank/DDBJ databases">
        <title>Whole-genome sequence of the anaerobic purple sulfur bacterium Allochromatium palmeri DSM 15591.</title>
        <authorList>
            <person name="Kyndt J.A."/>
            <person name="Meyer T.E."/>
        </authorList>
    </citation>
    <scope>NUCLEOTIDE SEQUENCE [LARGE SCALE GENOMIC DNA]</scope>
    <source>
        <strain evidence="6 7">DSM 15591</strain>
    </source>
</reference>
<proteinExistence type="inferred from homology"/>
<dbReference type="HAMAP" id="MF_00925">
    <property type="entry name" value="OM_assembly_BamE"/>
    <property type="match status" value="1"/>
</dbReference>
<dbReference type="GO" id="GO:0051205">
    <property type="term" value="P:protein insertion into membrane"/>
    <property type="evidence" value="ECO:0007669"/>
    <property type="project" value="UniProtKB-UniRule"/>
</dbReference>
<dbReference type="RefSeq" id="WP_155448967.1">
    <property type="nucleotide sequence ID" value="NZ_WNKT01000006.1"/>
</dbReference>
<evidence type="ECO:0000313" key="6">
    <source>
        <dbReference type="EMBL" id="MTW20396.1"/>
    </source>
</evidence>
<accession>A0A6N8ECP0</accession>
<dbReference type="Gene3D" id="3.30.1450.10">
    <property type="match status" value="1"/>
</dbReference>
<feature type="domain" description="Outer membrane protein assembly factor BamE" evidence="5">
    <location>
        <begin position="50"/>
        <end position="119"/>
    </location>
</feature>
<keyword evidence="4" id="KW-0564">Palmitate</keyword>
<protein>
    <recommendedName>
        <fullName evidence="4">Outer membrane protein assembly factor BamE</fullName>
    </recommendedName>
</protein>
<dbReference type="PANTHER" id="PTHR37482:SF1">
    <property type="entry name" value="OUTER MEMBRANE PROTEIN ASSEMBLY FACTOR BAME"/>
    <property type="match status" value="1"/>
</dbReference>
<comment type="subunit">
    <text evidence="4">Part of the Bam complex.</text>
</comment>
<dbReference type="PANTHER" id="PTHR37482">
    <property type="entry name" value="OUTER MEMBRANE PROTEIN ASSEMBLY FACTOR BAME"/>
    <property type="match status" value="1"/>
</dbReference>
<dbReference type="EMBL" id="WNKT01000006">
    <property type="protein sequence ID" value="MTW20396.1"/>
    <property type="molecule type" value="Genomic_DNA"/>
</dbReference>
<name>A0A6N8ECP0_9GAMM</name>
<evidence type="ECO:0000256" key="1">
    <source>
        <dbReference type="ARBA" id="ARBA00022729"/>
    </source>
</evidence>
<dbReference type="GO" id="GO:0030674">
    <property type="term" value="F:protein-macromolecule adaptor activity"/>
    <property type="evidence" value="ECO:0007669"/>
    <property type="project" value="TreeGrafter"/>
</dbReference>
<dbReference type="GO" id="GO:1990063">
    <property type="term" value="C:Bam protein complex"/>
    <property type="evidence" value="ECO:0007669"/>
    <property type="project" value="TreeGrafter"/>
</dbReference>
<evidence type="ECO:0000256" key="4">
    <source>
        <dbReference type="HAMAP-Rule" id="MF_00925"/>
    </source>
</evidence>
<keyword evidence="2 4" id="KW-0472">Membrane</keyword>
<gene>
    <name evidence="4 6" type="primary">bamE</name>
    <name evidence="6" type="ORF">GJ668_04700</name>
</gene>
<comment type="caution">
    <text evidence="6">The sequence shown here is derived from an EMBL/GenBank/DDBJ whole genome shotgun (WGS) entry which is preliminary data.</text>
</comment>
<sequence length="164" mass="18632">MRKIFSFPILGAVMVSIVTTGCARDTKPDETQTSVLENLPFVYRMTVQQGNILTEEMVDALELGMTKRQAHFVLGTPLLVSFFHTNRWDYIYTIKRGHQPMEQRDLTLYFEGEQLVRIEGDLRSDPSLAAASTPEQILIEVPDYKPREGLVRKGLNSLGLETKD</sequence>
<dbReference type="InterPro" id="IPR026592">
    <property type="entry name" value="BamE"/>
</dbReference>